<dbReference type="InterPro" id="IPR005484">
    <property type="entry name" value="Ribosomal_uL18_bac/plant/anim"/>
</dbReference>
<gene>
    <name evidence="7 8" type="primary">rplR</name>
    <name evidence="8" type="ORF">Mal52_54130</name>
</gene>
<dbReference type="RefSeq" id="WP_145379468.1">
    <property type="nucleotide sequence ID" value="NZ_CAXBED010000096.1"/>
</dbReference>
<keyword evidence="9" id="KW-1185">Reference proteome</keyword>
<dbReference type="GO" id="GO:0006412">
    <property type="term" value="P:translation"/>
    <property type="evidence" value="ECO:0007669"/>
    <property type="project" value="UniProtKB-UniRule"/>
</dbReference>
<keyword evidence="3 7" id="KW-0694">RNA-binding</keyword>
<evidence type="ECO:0000256" key="6">
    <source>
        <dbReference type="ARBA" id="ARBA00035197"/>
    </source>
</evidence>
<dbReference type="GO" id="GO:0008097">
    <property type="term" value="F:5S rRNA binding"/>
    <property type="evidence" value="ECO:0007669"/>
    <property type="project" value="TreeGrafter"/>
</dbReference>
<comment type="subunit">
    <text evidence="7">Part of the 50S ribosomal subunit; part of the 5S rRNA/L5/L18/L25 subcomplex. Contacts the 5S and 23S rRNAs.</text>
</comment>
<comment type="similarity">
    <text evidence="1 7">Belongs to the universal ribosomal protein uL18 family.</text>
</comment>
<dbReference type="CDD" id="cd00432">
    <property type="entry name" value="Ribosomal_L18_L5e"/>
    <property type="match status" value="1"/>
</dbReference>
<dbReference type="Proteomes" id="UP000319383">
    <property type="component" value="Chromosome"/>
</dbReference>
<dbReference type="InterPro" id="IPR004389">
    <property type="entry name" value="Ribosomal_uL18_bac-type"/>
</dbReference>
<evidence type="ECO:0000313" key="8">
    <source>
        <dbReference type="EMBL" id="QDU46890.1"/>
    </source>
</evidence>
<sequence length="122" mass="13284">MKYIAQVNKQRSRRRFRVRNKIRATTSRPRVSVHRSNKHIYAQIIDDVAGRSLVSASTREAGICADGENGGNVASATKVGEALAKKALEAGITQVAFDRGLYKYHGRVAALADAARQGGLDF</sequence>
<dbReference type="PANTHER" id="PTHR12899:SF3">
    <property type="entry name" value="LARGE RIBOSOMAL SUBUNIT PROTEIN UL18M"/>
    <property type="match status" value="1"/>
</dbReference>
<dbReference type="Gene3D" id="3.30.420.100">
    <property type="match status" value="1"/>
</dbReference>
<dbReference type="PANTHER" id="PTHR12899">
    <property type="entry name" value="39S RIBOSOMAL PROTEIN L18, MITOCHONDRIAL"/>
    <property type="match status" value="1"/>
</dbReference>
<dbReference type="Pfam" id="PF00861">
    <property type="entry name" value="Ribosomal_L18p"/>
    <property type="match status" value="1"/>
</dbReference>
<dbReference type="InterPro" id="IPR057268">
    <property type="entry name" value="Ribosomal_L18"/>
</dbReference>
<keyword evidence="2 7" id="KW-0699">rRNA-binding</keyword>
<dbReference type="GO" id="GO:0005737">
    <property type="term" value="C:cytoplasm"/>
    <property type="evidence" value="ECO:0007669"/>
    <property type="project" value="UniProtKB-ARBA"/>
</dbReference>
<evidence type="ECO:0000256" key="5">
    <source>
        <dbReference type="ARBA" id="ARBA00023274"/>
    </source>
</evidence>
<dbReference type="NCBIfam" id="TIGR00060">
    <property type="entry name" value="L18_bact"/>
    <property type="match status" value="1"/>
</dbReference>
<dbReference type="KEGG" id="sdyn:Mal52_54130"/>
<dbReference type="GO" id="GO:1990904">
    <property type="term" value="C:ribonucleoprotein complex"/>
    <property type="evidence" value="ECO:0007669"/>
    <property type="project" value="UniProtKB-KW"/>
</dbReference>
<comment type="function">
    <text evidence="7">This is one of the proteins that bind and probably mediate the attachment of the 5S RNA into the large ribosomal subunit, where it forms part of the central protuberance.</text>
</comment>
<keyword evidence="5 7" id="KW-0687">Ribonucleoprotein</keyword>
<dbReference type="AlphaFoldDB" id="A0A517ZWR1"/>
<evidence type="ECO:0000256" key="7">
    <source>
        <dbReference type="HAMAP-Rule" id="MF_01337"/>
    </source>
</evidence>
<dbReference type="GO" id="GO:0003735">
    <property type="term" value="F:structural constituent of ribosome"/>
    <property type="evidence" value="ECO:0007669"/>
    <property type="project" value="InterPro"/>
</dbReference>
<evidence type="ECO:0000313" key="9">
    <source>
        <dbReference type="Proteomes" id="UP000319383"/>
    </source>
</evidence>
<protein>
    <recommendedName>
        <fullName evidence="6 7">Large ribosomal subunit protein uL18</fullName>
    </recommendedName>
</protein>
<name>A0A517ZWR1_9PLAN</name>
<dbReference type="SUPFAM" id="SSF53137">
    <property type="entry name" value="Translational machinery components"/>
    <property type="match status" value="1"/>
</dbReference>
<evidence type="ECO:0000256" key="1">
    <source>
        <dbReference type="ARBA" id="ARBA00007116"/>
    </source>
</evidence>
<organism evidence="8 9">
    <name type="scientific">Symmachiella dynata</name>
    <dbReference type="NCBI Taxonomy" id="2527995"/>
    <lineage>
        <taxon>Bacteria</taxon>
        <taxon>Pseudomonadati</taxon>
        <taxon>Planctomycetota</taxon>
        <taxon>Planctomycetia</taxon>
        <taxon>Planctomycetales</taxon>
        <taxon>Planctomycetaceae</taxon>
        <taxon>Symmachiella</taxon>
    </lineage>
</organism>
<proteinExistence type="inferred from homology"/>
<dbReference type="GO" id="GO:0005840">
    <property type="term" value="C:ribosome"/>
    <property type="evidence" value="ECO:0007669"/>
    <property type="project" value="UniProtKB-KW"/>
</dbReference>
<evidence type="ECO:0000256" key="3">
    <source>
        <dbReference type="ARBA" id="ARBA00022884"/>
    </source>
</evidence>
<accession>A0A517ZWR1</accession>
<dbReference type="HAMAP" id="MF_01337_B">
    <property type="entry name" value="Ribosomal_uL18_B"/>
    <property type="match status" value="1"/>
</dbReference>
<keyword evidence="4 7" id="KW-0689">Ribosomal protein</keyword>
<evidence type="ECO:0000256" key="2">
    <source>
        <dbReference type="ARBA" id="ARBA00022730"/>
    </source>
</evidence>
<dbReference type="FunFam" id="3.30.420.100:FF:000001">
    <property type="entry name" value="50S ribosomal protein L18"/>
    <property type="match status" value="1"/>
</dbReference>
<reference evidence="8 9" key="1">
    <citation type="submission" date="2019-02" db="EMBL/GenBank/DDBJ databases">
        <title>Deep-cultivation of Planctomycetes and their phenomic and genomic characterization uncovers novel biology.</title>
        <authorList>
            <person name="Wiegand S."/>
            <person name="Jogler M."/>
            <person name="Boedeker C."/>
            <person name="Pinto D."/>
            <person name="Vollmers J."/>
            <person name="Rivas-Marin E."/>
            <person name="Kohn T."/>
            <person name="Peeters S.H."/>
            <person name="Heuer A."/>
            <person name="Rast P."/>
            <person name="Oberbeckmann S."/>
            <person name="Bunk B."/>
            <person name="Jeske O."/>
            <person name="Meyerdierks A."/>
            <person name="Storesund J.E."/>
            <person name="Kallscheuer N."/>
            <person name="Luecker S."/>
            <person name="Lage O.M."/>
            <person name="Pohl T."/>
            <person name="Merkel B.J."/>
            <person name="Hornburger P."/>
            <person name="Mueller R.-W."/>
            <person name="Bruemmer F."/>
            <person name="Labrenz M."/>
            <person name="Spormann A.M."/>
            <person name="Op den Camp H."/>
            <person name="Overmann J."/>
            <person name="Amann R."/>
            <person name="Jetten M.S.M."/>
            <person name="Mascher T."/>
            <person name="Medema M.H."/>
            <person name="Devos D.P."/>
            <person name="Kaster A.-K."/>
            <person name="Ovreas L."/>
            <person name="Rohde M."/>
            <person name="Galperin M.Y."/>
            <person name="Jogler C."/>
        </authorList>
    </citation>
    <scope>NUCLEOTIDE SEQUENCE [LARGE SCALE GENOMIC DNA]</scope>
    <source>
        <strain evidence="8 9">Mal52</strain>
    </source>
</reference>
<evidence type="ECO:0000256" key="4">
    <source>
        <dbReference type="ARBA" id="ARBA00022980"/>
    </source>
</evidence>
<dbReference type="EMBL" id="CP036276">
    <property type="protein sequence ID" value="QDU46890.1"/>
    <property type="molecule type" value="Genomic_DNA"/>
</dbReference>